<dbReference type="AlphaFoldDB" id="A0A0E9XBU6"/>
<protein>
    <submittedName>
        <fullName evidence="1">Uncharacterized protein</fullName>
    </submittedName>
</protein>
<evidence type="ECO:0000313" key="1">
    <source>
        <dbReference type="EMBL" id="JAH99901.1"/>
    </source>
</evidence>
<sequence>MTIVLNQIICLYVNIKSWRIHDITFIWQTLLSNAYSKCIPKVIGTTSKHRSEKVQCSLCSSNA</sequence>
<reference evidence="1" key="1">
    <citation type="submission" date="2014-11" db="EMBL/GenBank/DDBJ databases">
        <authorList>
            <person name="Amaro Gonzalez C."/>
        </authorList>
    </citation>
    <scope>NUCLEOTIDE SEQUENCE</scope>
</reference>
<dbReference type="EMBL" id="GBXM01008676">
    <property type="protein sequence ID" value="JAH99901.1"/>
    <property type="molecule type" value="Transcribed_RNA"/>
</dbReference>
<proteinExistence type="predicted"/>
<reference evidence="1" key="2">
    <citation type="journal article" date="2015" name="Fish Shellfish Immunol.">
        <title>Early steps in the European eel (Anguilla anguilla)-Vibrio vulnificus interaction in the gills: Role of the RtxA13 toxin.</title>
        <authorList>
            <person name="Callol A."/>
            <person name="Pajuelo D."/>
            <person name="Ebbesson L."/>
            <person name="Teles M."/>
            <person name="MacKenzie S."/>
            <person name="Amaro C."/>
        </authorList>
    </citation>
    <scope>NUCLEOTIDE SEQUENCE</scope>
</reference>
<accession>A0A0E9XBU6</accession>
<organism evidence="1">
    <name type="scientific">Anguilla anguilla</name>
    <name type="common">European freshwater eel</name>
    <name type="synonym">Muraena anguilla</name>
    <dbReference type="NCBI Taxonomy" id="7936"/>
    <lineage>
        <taxon>Eukaryota</taxon>
        <taxon>Metazoa</taxon>
        <taxon>Chordata</taxon>
        <taxon>Craniata</taxon>
        <taxon>Vertebrata</taxon>
        <taxon>Euteleostomi</taxon>
        <taxon>Actinopterygii</taxon>
        <taxon>Neopterygii</taxon>
        <taxon>Teleostei</taxon>
        <taxon>Anguilliformes</taxon>
        <taxon>Anguillidae</taxon>
        <taxon>Anguilla</taxon>
    </lineage>
</organism>
<name>A0A0E9XBU6_ANGAN</name>